<sequence>MLHNDQHFERIGWVGFVLIVAAYLCVTIKLVEVSSAAYHLMNFVGALCMVVNARYKGARPLFWLNIVWALVATVGLFQLGMN</sequence>
<accession>V5BSP4</accession>
<gene>
    <name evidence="3" type="ORF">MGMO_138c00400</name>
</gene>
<dbReference type="OrthoDB" id="7063597at2"/>
<feature type="transmembrane region" description="Helical" evidence="1">
    <location>
        <begin position="62"/>
        <end position="81"/>
    </location>
</feature>
<keyword evidence="1" id="KW-0472">Membrane</keyword>
<keyword evidence="1" id="KW-0812">Transmembrane</keyword>
<reference evidence="3 4" key="1">
    <citation type="journal article" date="2013" name="Genome Announc.">
        <title>Draft Genome Sequence of the Methanotrophic Gammaproteobacterium Methyloglobulus morosus DSM 22980 Strain KoM1.</title>
        <authorList>
            <person name="Poehlein A."/>
            <person name="Deutzmann J.S."/>
            <person name="Daniel R."/>
            <person name="Simeonova D.D."/>
        </authorList>
    </citation>
    <scope>NUCLEOTIDE SEQUENCE [LARGE SCALE GENOMIC DNA]</scope>
    <source>
        <strain evidence="3 4">KoM1</strain>
    </source>
</reference>
<dbReference type="NCBIfam" id="NF047864">
    <property type="entry name" value="CBU_0592_membra"/>
    <property type="match status" value="1"/>
</dbReference>
<evidence type="ECO:0000313" key="3">
    <source>
        <dbReference type="EMBL" id="ESS69202.1"/>
    </source>
</evidence>
<evidence type="ECO:0000259" key="2">
    <source>
        <dbReference type="Pfam" id="PF26604"/>
    </source>
</evidence>
<proteinExistence type="predicted"/>
<dbReference type="InterPro" id="IPR058058">
    <property type="entry name" value="CBU_0592-like"/>
</dbReference>
<keyword evidence="1" id="KW-1133">Transmembrane helix</keyword>
<dbReference type="AlphaFoldDB" id="V5BSP4"/>
<dbReference type="EMBL" id="AYLO01000128">
    <property type="protein sequence ID" value="ESS69202.1"/>
    <property type="molecule type" value="Genomic_DNA"/>
</dbReference>
<dbReference type="RefSeq" id="WP_023496100.1">
    <property type="nucleotide sequence ID" value="NZ_AYLO01000128.1"/>
</dbReference>
<dbReference type="Proteomes" id="UP000017842">
    <property type="component" value="Unassembled WGS sequence"/>
</dbReference>
<dbReference type="STRING" id="1116472.MGMO_138c00400"/>
<comment type="caution">
    <text evidence="3">The sequence shown here is derived from an EMBL/GenBank/DDBJ whole genome shotgun (WGS) entry which is preliminary data.</text>
</comment>
<evidence type="ECO:0000256" key="1">
    <source>
        <dbReference type="SAM" id="Phobius"/>
    </source>
</evidence>
<protein>
    <recommendedName>
        <fullName evidence="2">CBU-0592-like domain-containing protein</fullName>
    </recommendedName>
</protein>
<evidence type="ECO:0000313" key="4">
    <source>
        <dbReference type="Proteomes" id="UP000017842"/>
    </source>
</evidence>
<organism evidence="3 4">
    <name type="scientific">Methyloglobulus morosus KoM1</name>
    <dbReference type="NCBI Taxonomy" id="1116472"/>
    <lineage>
        <taxon>Bacteria</taxon>
        <taxon>Pseudomonadati</taxon>
        <taxon>Pseudomonadota</taxon>
        <taxon>Gammaproteobacteria</taxon>
        <taxon>Methylococcales</taxon>
        <taxon>Methylococcaceae</taxon>
        <taxon>Methyloglobulus</taxon>
    </lineage>
</organism>
<name>V5BSP4_9GAMM</name>
<dbReference type="Pfam" id="PF26604">
    <property type="entry name" value="CBU_0592"/>
    <property type="match status" value="1"/>
</dbReference>
<feature type="domain" description="CBU-0592-like" evidence="2">
    <location>
        <begin position="10"/>
        <end position="79"/>
    </location>
</feature>
<keyword evidence="4" id="KW-1185">Reference proteome</keyword>
<feature type="transmembrane region" description="Helical" evidence="1">
    <location>
        <begin position="37"/>
        <end position="55"/>
    </location>
</feature>
<feature type="transmembrane region" description="Helical" evidence="1">
    <location>
        <begin position="12"/>
        <end position="31"/>
    </location>
</feature>